<evidence type="ECO:0000313" key="5">
    <source>
        <dbReference type="Proteomes" id="UP000436088"/>
    </source>
</evidence>
<accession>A0A6A3B1R3</accession>
<dbReference type="SUPFAM" id="SSF46785">
    <property type="entry name" value="Winged helix' DNA-binding domain"/>
    <property type="match status" value="1"/>
</dbReference>
<feature type="domain" description="Glutaredoxin" evidence="2">
    <location>
        <begin position="180"/>
        <end position="236"/>
    </location>
</feature>
<feature type="compositionally biased region" description="Basic and acidic residues" evidence="1">
    <location>
        <begin position="1"/>
        <end position="20"/>
    </location>
</feature>
<dbReference type="InterPro" id="IPR036249">
    <property type="entry name" value="Thioredoxin-like_sf"/>
</dbReference>
<dbReference type="AlphaFoldDB" id="A0A6A3B1R3"/>
<dbReference type="PANTHER" id="PTHR46361">
    <property type="entry name" value="ELECTRON CARRIER/ PROTEIN DISULFIDE OXIDOREDUCTASE"/>
    <property type="match status" value="1"/>
</dbReference>
<dbReference type="Proteomes" id="UP000436088">
    <property type="component" value="Unassembled WGS sequence"/>
</dbReference>
<evidence type="ECO:0000259" key="3">
    <source>
        <dbReference type="Pfam" id="PF04784"/>
    </source>
</evidence>
<keyword evidence="5" id="KW-1185">Reference proteome</keyword>
<evidence type="ECO:0000256" key="1">
    <source>
        <dbReference type="SAM" id="MobiDB-lite"/>
    </source>
</evidence>
<feature type="region of interest" description="Disordered" evidence="1">
    <location>
        <begin position="1"/>
        <end position="50"/>
    </location>
</feature>
<keyword evidence="4" id="KW-0675">Receptor</keyword>
<feature type="compositionally biased region" description="Basic and acidic residues" evidence="1">
    <location>
        <begin position="37"/>
        <end position="46"/>
    </location>
</feature>
<evidence type="ECO:0000313" key="4">
    <source>
        <dbReference type="EMBL" id="KAE8710133.1"/>
    </source>
</evidence>
<reference evidence="4" key="1">
    <citation type="submission" date="2019-09" db="EMBL/GenBank/DDBJ databases">
        <title>Draft genome information of white flower Hibiscus syriacus.</title>
        <authorList>
            <person name="Kim Y.-M."/>
        </authorList>
    </citation>
    <scope>NUCLEOTIDE SEQUENCE [LARGE SCALE GENOMIC DNA]</scope>
    <source>
        <strain evidence="4">YM2019G1</strain>
    </source>
</reference>
<sequence>MNPIDIHSEQDKADDGDQKTIPESSENGGVETTAVRDVQDGGKEYSDSNFEVNRTLDPDVINDQTNDNGSGHNKYITAINAQAHLPKPEPPKPRMERSQSLSITERMPSIGKYILDRSTSFSAAIINSLYSLKEDIDDIVEKDDDSLNFDVTEFKIPGVKVIVNPKSGEERLEDQIRGRITLFTKSNCKDCIAARRFFREKGHRYVEINIDVFTKKAEELIERSGDAQVPKIFFNDCLIGGLETLKSWSESGGLEEKMRELLGPKCPEEAPKAPDYGINDEEDEEDELMEVVNYLRRSLQIQDRLIKMKMVKSCFAGADMGIATAKMIAQKHFIHHVFGENDFESGNHYYRFLEHEPFIMGCFNFRTATNDNEPKPASIMVDRLSKLMLAIVEMDGYVSDNRLHVDYLAIGKSEEFRRYIKLVRDLQRINLKLFTPNERLTFFLNLYNAMVIHAVISIGHPEGILDNKIFFLDFQYVIGGYPYSLSIIENGILRNNRRSPYSLTKPFNKGDRRLHLVPMKLNPLIHFGLCKGTRSSPKLRFFTAQNVQEELKTATMDYFQNEGIEIDSDLRTVYLTRIIKWFSADFGEKDRDILEWVLKYLDGRDAEILKKLLADEDTIAIVYQDYDWSGNL</sequence>
<feature type="domain" description="DUF547" evidence="3">
    <location>
        <begin position="434"/>
        <end position="558"/>
    </location>
</feature>
<evidence type="ECO:0000259" key="2">
    <source>
        <dbReference type="Pfam" id="PF00462"/>
    </source>
</evidence>
<dbReference type="Gene3D" id="3.40.30.10">
    <property type="entry name" value="Glutaredoxin"/>
    <property type="match status" value="1"/>
</dbReference>
<dbReference type="SUPFAM" id="SSF52833">
    <property type="entry name" value="Thioredoxin-like"/>
    <property type="match status" value="1"/>
</dbReference>
<name>A0A6A3B1R3_HIBSY</name>
<dbReference type="InterPro" id="IPR002109">
    <property type="entry name" value="Glutaredoxin"/>
</dbReference>
<dbReference type="CDD" id="cd04371">
    <property type="entry name" value="DEP"/>
    <property type="match status" value="1"/>
</dbReference>
<dbReference type="InterPro" id="IPR036390">
    <property type="entry name" value="WH_DNA-bd_sf"/>
</dbReference>
<dbReference type="Pfam" id="PF04784">
    <property type="entry name" value="DUF547"/>
    <property type="match status" value="1"/>
</dbReference>
<comment type="caution">
    <text evidence="4">The sequence shown here is derived from an EMBL/GenBank/DDBJ whole genome shotgun (WGS) entry which is preliminary data.</text>
</comment>
<organism evidence="4 5">
    <name type="scientific">Hibiscus syriacus</name>
    <name type="common">Rose of Sharon</name>
    <dbReference type="NCBI Taxonomy" id="106335"/>
    <lineage>
        <taxon>Eukaryota</taxon>
        <taxon>Viridiplantae</taxon>
        <taxon>Streptophyta</taxon>
        <taxon>Embryophyta</taxon>
        <taxon>Tracheophyta</taxon>
        <taxon>Spermatophyta</taxon>
        <taxon>Magnoliopsida</taxon>
        <taxon>eudicotyledons</taxon>
        <taxon>Gunneridae</taxon>
        <taxon>Pentapetalae</taxon>
        <taxon>rosids</taxon>
        <taxon>malvids</taxon>
        <taxon>Malvales</taxon>
        <taxon>Malvaceae</taxon>
        <taxon>Malvoideae</taxon>
        <taxon>Hibiscus</taxon>
    </lineage>
</organism>
<protein>
    <submittedName>
        <fullName evidence="4">Phytosulfokin receptor 1</fullName>
    </submittedName>
</protein>
<dbReference type="PROSITE" id="PS51354">
    <property type="entry name" value="GLUTAREDOXIN_2"/>
    <property type="match status" value="1"/>
</dbReference>
<dbReference type="Pfam" id="PF00462">
    <property type="entry name" value="Glutaredoxin"/>
    <property type="match status" value="1"/>
</dbReference>
<dbReference type="InterPro" id="IPR006869">
    <property type="entry name" value="DUF547"/>
</dbReference>
<proteinExistence type="predicted"/>
<dbReference type="EMBL" id="VEPZ02000933">
    <property type="protein sequence ID" value="KAE8710133.1"/>
    <property type="molecule type" value="Genomic_DNA"/>
</dbReference>
<dbReference type="PANTHER" id="PTHR46361:SF1">
    <property type="entry name" value="F26K24.21 PROTEIN"/>
    <property type="match status" value="1"/>
</dbReference>
<gene>
    <name evidence="4" type="ORF">F3Y22_tig00110327pilonHSYRG00063</name>
</gene>